<comment type="caution">
    <text evidence="12">The sequence shown here is derived from an EMBL/GenBank/DDBJ whole genome shotgun (WGS) entry which is preliminary data.</text>
</comment>
<dbReference type="EMBL" id="BKCJ010190629">
    <property type="protein sequence ID" value="GEY57964.1"/>
    <property type="molecule type" value="Genomic_DNA"/>
</dbReference>
<dbReference type="GO" id="GO:0003964">
    <property type="term" value="F:RNA-directed DNA polymerase activity"/>
    <property type="evidence" value="ECO:0007669"/>
    <property type="project" value="UniProtKB-KW"/>
</dbReference>
<feature type="compositionally biased region" description="Basic and acidic residues" evidence="10">
    <location>
        <begin position="547"/>
        <end position="563"/>
    </location>
</feature>
<dbReference type="AlphaFoldDB" id="A0A699HN79"/>
<keyword evidence="3" id="KW-0255">Endonuclease</keyword>
<dbReference type="PROSITE" id="PS50994">
    <property type="entry name" value="INTEGRASE"/>
    <property type="match status" value="1"/>
</dbReference>
<keyword evidence="9" id="KW-0233">DNA recombination</keyword>
<sequence>MKLEQFQVNTKFLKSLPPEWTQGSSKVLNEKELESLADLRVAKGPVTQTIITHNVVYQTDDLDAYDYDSDDFSTAKAVLMASLSSYGLDVLFEKLLWKKVKELDNIVCKMGQSMQTVHMLMKPQVFYDNNLKQALGFQNPFYLKKAQQIRPMLYDGSVISKETNVISIADYEETLMVEEESRSKMLLKENFGKHFVPQQKLSDEQAFWLQTSHPYTDRSASSPVKIKAPWELPKRITPDALTEGECSIKNDLKKFKRKDIVDNAAQLSNATTIPLGMYRLDLVTLAPKDKNNRETHIYYLKYTIEQAGILREIVKQYKSLNPLDSASYSACTVKFDNNQIVKIMRYGNYQIGNIMISRVYYVEGLEYNLFSVGQFCDSDLKVAFRNIQSKDEALDFIIKFLKMIQFRLSAPVRNIHTDNGTKFVNKTLRSYYESVGISHETSIAQSPQQNGVVERRNHTLVKAARTMLNYKKAPLFLWAEEVLITCYTQNRSIIRCLHGKTPYELLHDRKLDISYLHVFESTSISSIQDQEHSLIISQDFEESPKTPYFHDDPLHESPHEDSTSHGSSSNVRPIHTPLESLGRWTKDHHIENVIRDPSHSVSTKKQLQTDAMWCYFNAFLTSIEPKNFKQAMTELS</sequence>
<organism evidence="12">
    <name type="scientific">Tanacetum cinerariifolium</name>
    <name type="common">Dalmatian daisy</name>
    <name type="synonym">Chrysanthemum cinerariifolium</name>
    <dbReference type="NCBI Taxonomy" id="118510"/>
    <lineage>
        <taxon>Eukaryota</taxon>
        <taxon>Viridiplantae</taxon>
        <taxon>Streptophyta</taxon>
        <taxon>Embryophyta</taxon>
        <taxon>Tracheophyta</taxon>
        <taxon>Spermatophyta</taxon>
        <taxon>Magnoliopsida</taxon>
        <taxon>eudicotyledons</taxon>
        <taxon>Gunneridae</taxon>
        <taxon>Pentapetalae</taxon>
        <taxon>asterids</taxon>
        <taxon>campanulids</taxon>
        <taxon>Asterales</taxon>
        <taxon>Asteraceae</taxon>
        <taxon>Asteroideae</taxon>
        <taxon>Anthemideae</taxon>
        <taxon>Anthemidinae</taxon>
        <taxon>Tanacetum</taxon>
    </lineage>
</organism>
<dbReference type="GO" id="GO:0046872">
    <property type="term" value="F:metal ion binding"/>
    <property type="evidence" value="ECO:0007669"/>
    <property type="project" value="UniProtKB-KW"/>
</dbReference>
<gene>
    <name evidence="12" type="ORF">Tci_429938</name>
</gene>
<dbReference type="GO" id="GO:0003676">
    <property type="term" value="F:nucleic acid binding"/>
    <property type="evidence" value="ECO:0007669"/>
    <property type="project" value="InterPro"/>
</dbReference>
<evidence type="ECO:0000256" key="8">
    <source>
        <dbReference type="ARBA" id="ARBA00022932"/>
    </source>
</evidence>
<evidence type="ECO:0000256" key="3">
    <source>
        <dbReference type="ARBA" id="ARBA00022759"/>
    </source>
</evidence>
<evidence type="ECO:0000313" key="12">
    <source>
        <dbReference type="EMBL" id="GEY57964.1"/>
    </source>
</evidence>
<keyword evidence="6" id="KW-0229">DNA integration</keyword>
<evidence type="ECO:0000256" key="9">
    <source>
        <dbReference type="ARBA" id="ARBA00023172"/>
    </source>
</evidence>
<dbReference type="GO" id="GO:0003887">
    <property type="term" value="F:DNA-directed DNA polymerase activity"/>
    <property type="evidence" value="ECO:0007669"/>
    <property type="project" value="UniProtKB-KW"/>
</dbReference>
<evidence type="ECO:0000259" key="11">
    <source>
        <dbReference type="PROSITE" id="PS50994"/>
    </source>
</evidence>
<evidence type="ECO:0000256" key="7">
    <source>
        <dbReference type="ARBA" id="ARBA00022918"/>
    </source>
</evidence>
<dbReference type="GO" id="GO:0016787">
    <property type="term" value="F:hydrolase activity"/>
    <property type="evidence" value="ECO:0007669"/>
    <property type="project" value="UniProtKB-KW"/>
</dbReference>
<keyword evidence="4" id="KW-0378">Hydrolase</keyword>
<keyword evidence="8" id="KW-0548">Nucleotidyltransferase</keyword>
<dbReference type="GO" id="GO:0015074">
    <property type="term" value="P:DNA integration"/>
    <property type="evidence" value="ECO:0007669"/>
    <property type="project" value="UniProtKB-KW"/>
</dbReference>
<keyword evidence="1" id="KW-0540">Nuclease</keyword>
<dbReference type="PANTHER" id="PTHR42648">
    <property type="entry name" value="TRANSPOSASE, PUTATIVE-RELATED"/>
    <property type="match status" value="1"/>
</dbReference>
<accession>A0A699HN79</accession>
<proteinExistence type="predicted"/>
<evidence type="ECO:0000256" key="1">
    <source>
        <dbReference type="ARBA" id="ARBA00022722"/>
    </source>
</evidence>
<dbReference type="InterPro" id="IPR036397">
    <property type="entry name" value="RNaseH_sf"/>
</dbReference>
<dbReference type="InterPro" id="IPR039537">
    <property type="entry name" value="Retrotran_Ty1/copia-like"/>
</dbReference>
<dbReference type="GO" id="GO:0004519">
    <property type="term" value="F:endonuclease activity"/>
    <property type="evidence" value="ECO:0007669"/>
    <property type="project" value="UniProtKB-KW"/>
</dbReference>
<feature type="region of interest" description="Disordered" evidence="10">
    <location>
        <begin position="547"/>
        <end position="573"/>
    </location>
</feature>
<keyword evidence="2" id="KW-0479">Metal-binding</keyword>
<dbReference type="InterPro" id="IPR001584">
    <property type="entry name" value="Integrase_cat-core"/>
</dbReference>
<evidence type="ECO:0000256" key="10">
    <source>
        <dbReference type="SAM" id="MobiDB-lite"/>
    </source>
</evidence>
<reference evidence="12" key="1">
    <citation type="journal article" date="2019" name="Sci. Rep.">
        <title>Draft genome of Tanacetum cinerariifolium, the natural source of mosquito coil.</title>
        <authorList>
            <person name="Yamashiro T."/>
            <person name="Shiraishi A."/>
            <person name="Satake H."/>
            <person name="Nakayama K."/>
        </authorList>
    </citation>
    <scope>NUCLEOTIDE SEQUENCE</scope>
</reference>
<keyword evidence="8" id="KW-0808">Transferase</keyword>
<keyword evidence="7" id="KW-0695">RNA-directed DNA polymerase</keyword>
<dbReference type="PANTHER" id="PTHR42648:SF11">
    <property type="entry name" value="TRANSPOSON TY4-P GAG-POL POLYPROTEIN"/>
    <property type="match status" value="1"/>
</dbReference>
<evidence type="ECO:0000256" key="5">
    <source>
        <dbReference type="ARBA" id="ARBA00022842"/>
    </source>
</evidence>
<dbReference type="InterPro" id="IPR012337">
    <property type="entry name" value="RNaseH-like_sf"/>
</dbReference>
<protein>
    <submittedName>
        <fullName evidence="12">Retrovirus-related Pol polyprotein from transposon TNT 1-94</fullName>
    </submittedName>
</protein>
<dbReference type="SUPFAM" id="SSF53098">
    <property type="entry name" value="Ribonuclease H-like"/>
    <property type="match status" value="1"/>
</dbReference>
<evidence type="ECO:0000256" key="2">
    <source>
        <dbReference type="ARBA" id="ARBA00022723"/>
    </source>
</evidence>
<keyword evidence="5" id="KW-0460">Magnesium</keyword>
<evidence type="ECO:0000256" key="6">
    <source>
        <dbReference type="ARBA" id="ARBA00022908"/>
    </source>
</evidence>
<dbReference type="GO" id="GO:0006310">
    <property type="term" value="P:DNA recombination"/>
    <property type="evidence" value="ECO:0007669"/>
    <property type="project" value="UniProtKB-KW"/>
</dbReference>
<name>A0A699HN79_TANCI</name>
<feature type="domain" description="Integrase catalytic" evidence="11">
    <location>
        <begin position="389"/>
        <end position="510"/>
    </location>
</feature>
<dbReference type="Gene3D" id="3.30.420.10">
    <property type="entry name" value="Ribonuclease H-like superfamily/Ribonuclease H"/>
    <property type="match status" value="1"/>
</dbReference>
<keyword evidence="8" id="KW-0239">DNA-directed DNA polymerase</keyword>
<evidence type="ECO:0000256" key="4">
    <source>
        <dbReference type="ARBA" id="ARBA00022801"/>
    </source>
</evidence>